<accession>A0A2Z6GF27</accession>
<reference evidence="3 4" key="1">
    <citation type="submission" date="2018-06" db="EMBL/GenBank/DDBJ databases">
        <title>OYT1 Genome Sequencing.</title>
        <authorList>
            <person name="Kato S."/>
            <person name="Itoh T."/>
            <person name="Ohkuma M."/>
        </authorList>
    </citation>
    <scope>NUCLEOTIDE SEQUENCE [LARGE SCALE GENOMIC DNA]</scope>
    <source>
        <strain evidence="3 4">OYT1</strain>
    </source>
</reference>
<gene>
    <name evidence="3" type="ORF">OYT1_ch2704</name>
</gene>
<feature type="coiled-coil region" evidence="1">
    <location>
        <begin position="436"/>
        <end position="463"/>
    </location>
</feature>
<dbReference type="RefSeq" id="WP_062627321.1">
    <property type="nucleotide sequence ID" value="NZ_AP018738.1"/>
</dbReference>
<dbReference type="KEGG" id="fam:OYT1_ch2704"/>
<dbReference type="EMBL" id="AP018738">
    <property type="protein sequence ID" value="BBE52211.1"/>
    <property type="molecule type" value="Genomic_DNA"/>
</dbReference>
<dbReference type="Proteomes" id="UP000033070">
    <property type="component" value="Chromosome"/>
</dbReference>
<keyword evidence="4" id="KW-1185">Reference proteome</keyword>
<keyword evidence="1" id="KW-0175">Coiled coil</keyword>
<evidence type="ECO:0000313" key="4">
    <source>
        <dbReference type="Proteomes" id="UP000033070"/>
    </source>
</evidence>
<dbReference type="OrthoDB" id="5396022at2"/>
<sequence length="464" mass="52160">MKQKTQGFTGAAEAAFPKFGTDGRASDRRDGFRECGEVANTPVHTSQAVEGGAAPKGTPPSNTVPVNYNPLTFQSLRYGVDSLYLSYPGILSEEWDAKLSELKELAKSEIESEQALAQVVIGEHIFEVKDRGRGKFAYVLADNCYHLQASNKNSKSMPMAYVQISSGYLASVGVEQAEKSLSFIVKTLGLVKEPANISRVDLFVDFVAELRMDSFTPLEDWVTRTESIDLHYRHNQFSGWSFGMGGDVGARLYNKCLEVEHKSHAYYLHDLWREAGWDGSSKVWRMEFEAKREVLKQLGICKLNDLLQLKNALWVYLTEDWLRLAVPSITDTNQTRWPTHPLWSQISSVFVIEADQPRVVRFNPARMPDDHRLFVHGMGSLTSFMASRGITDVWEAAGEYLGEALEYHKRKGGDLYPYVDGKVKLKNRKFNSTKNQVNLEGSAHRLQEEVEALNSAKSDKNGDA</sequence>
<feature type="compositionally biased region" description="Basic and acidic residues" evidence="2">
    <location>
        <begin position="24"/>
        <end position="36"/>
    </location>
</feature>
<dbReference type="AlphaFoldDB" id="A0A2Z6GF27"/>
<proteinExistence type="predicted"/>
<protein>
    <recommendedName>
        <fullName evidence="5">Replication initiation factor</fullName>
    </recommendedName>
</protein>
<evidence type="ECO:0008006" key="5">
    <source>
        <dbReference type="Google" id="ProtNLM"/>
    </source>
</evidence>
<evidence type="ECO:0000313" key="3">
    <source>
        <dbReference type="EMBL" id="BBE52211.1"/>
    </source>
</evidence>
<organism evidence="3 4">
    <name type="scientific">Ferriphaselus amnicola</name>
    <dbReference type="NCBI Taxonomy" id="1188319"/>
    <lineage>
        <taxon>Bacteria</taxon>
        <taxon>Pseudomonadati</taxon>
        <taxon>Pseudomonadota</taxon>
        <taxon>Betaproteobacteria</taxon>
        <taxon>Nitrosomonadales</taxon>
        <taxon>Gallionellaceae</taxon>
        <taxon>Ferriphaselus</taxon>
    </lineage>
</organism>
<evidence type="ECO:0000256" key="1">
    <source>
        <dbReference type="SAM" id="Coils"/>
    </source>
</evidence>
<dbReference type="STRING" id="1188319.OYT1_02220"/>
<name>A0A2Z6GF27_9PROT</name>
<feature type="region of interest" description="Disordered" evidence="2">
    <location>
        <begin position="1"/>
        <end position="63"/>
    </location>
</feature>
<evidence type="ECO:0000256" key="2">
    <source>
        <dbReference type="SAM" id="MobiDB-lite"/>
    </source>
</evidence>